<proteinExistence type="inferred from homology"/>
<protein>
    <submittedName>
        <fullName evidence="4">SDR family NAD(P)-dependent oxidoreductase</fullName>
    </submittedName>
</protein>
<accession>A0ABT2TKT3</accession>
<dbReference type="PANTHER" id="PTHR42879:SF2">
    <property type="entry name" value="3-OXOACYL-[ACYL-CARRIER-PROTEIN] REDUCTASE FABG"/>
    <property type="match status" value="1"/>
</dbReference>
<evidence type="ECO:0000313" key="5">
    <source>
        <dbReference type="Proteomes" id="UP001652442"/>
    </source>
</evidence>
<dbReference type="PRINTS" id="PR00081">
    <property type="entry name" value="GDHRDH"/>
</dbReference>
<dbReference type="Pfam" id="PF00106">
    <property type="entry name" value="adh_short"/>
    <property type="match status" value="1"/>
</dbReference>
<dbReference type="Gene3D" id="3.40.50.720">
    <property type="entry name" value="NAD(P)-binding Rossmann-like Domain"/>
    <property type="match status" value="1"/>
</dbReference>
<evidence type="ECO:0000256" key="3">
    <source>
        <dbReference type="RuleBase" id="RU000363"/>
    </source>
</evidence>
<keyword evidence="2" id="KW-0753">Steroid metabolism</keyword>
<name>A0ABT2TKT3_9FIRM</name>
<comment type="similarity">
    <text evidence="1 3">Belongs to the short-chain dehydrogenases/reductases (SDR) family.</text>
</comment>
<keyword evidence="2" id="KW-0443">Lipid metabolism</keyword>
<dbReference type="PANTHER" id="PTHR42879">
    <property type="entry name" value="3-OXOACYL-(ACYL-CARRIER-PROTEIN) REDUCTASE"/>
    <property type="match status" value="1"/>
</dbReference>
<keyword evidence="5" id="KW-1185">Reference proteome</keyword>
<reference evidence="4 5" key="1">
    <citation type="journal article" date="2021" name="ISME Commun">
        <title>Automated analysis of genomic sequences facilitates high-throughput and comprehensive description of bacteria.</title>
        <authorList>
            <person name="Hitch T.C.A."/>
        </authorList>
    </citation>
    <scope>NUCLEOTIDE SEQUENCE [LARGE SCALE GENOMIC DNA]</scope>
    <source>
        <strain evidence="4 5">Sanger_109</strain>
    </source>
</reference>
<dbReference type="PROSITE" id="PS00061">
    <property type="entry name" value="ADH_SHORT"/>
    <property type="match status" value="1"/>
</dbReference>
<dbReference type="EMBL" id="JAOQJQ010000004">
    <property type="protein sequence ID" value="MCU6762820.1"/>
    <property type="molecule type" value="Genomic_DNA"/>
</dbReference>
<evidence type="ECO:0000256" key="1">
    <source>
        <dbReference type="ARBA" id="ARBA00006484"/>
    </source>
</evidence>
<evidence type="ECO:0000313" key="4">
    <source>
        <dbReference type="EMBL" id="MCU6762820.1"/>
    </source>
</evidence>
<dbReference type="SUPFAM" id="SSF51735">
    <property type="entry name" value="NAD(P)-binding Rossmann-fold domains"/>
    <property type="match status" value="1"/>
</dbReference>
<dbReference type="InterPro" id="IPR036291">
    <property type="entry name" value="NAD(P)-bd_dom_sf"/>
</dbReference>
<dbReference type="NCBIfam" id="NF047420">
    <property type="entry name" value="EF_P_mod_YmfI"/>
    <property type="match status" value="1"/>
</dbReference>
<sequence length="243" mass="26472">MIKTVLITGASHGIGKEAARLFASRHWNVFLNCKTSAKDMIAFSEDLSRTYKTACTPLIYDISDDAQAEDMFAEIHAISKGPDVLVNNAGISYIGLLDAMNIDDWNRVINTNLTSLFSCCKRAIPHMLHEKSGKIINISSVWGNVGASCEVAYSASKGGVNAFTKALAKELAPSNIQVNAIACGVIDTRMNRCFSEDERRELMEEIPAGRFGSPQETAQLIYDLATGHDYLTGQIISLDGGWC</sequence>
<dbReference type="PRINTS" id="PR00080">
    <property type="entry name" value="SDRFAMILY"/>
</dbReference>
<comment type="caution">
    <text evidence="4">The sequence shown here is derived from an EMBL/GenBank/DDBJ whole genome shotgun (WGS) entry which is preliminary data.</text>
</comment>
<dbReference type="Proteomes" id="UP001652442">
    <property type="component" value="Unassembled WGS sequence"/>
</dbReference>
<dbReference type="RefSeq" id="WP_158425525.1">
    <property type="nucleotide sequence ID" value="NZ_JAOQJQ010000004.1"/>
</dbReference>
<dbReference type="InterPro" id="IPR050259">
    <property type="entry name" value="SDR"/>
</dbReference>
<dbReference type="InterPro" id="IPR002347">
    <property type="entry name" value="SDR_fam"/>
</dbReference>
<evidence type="ECO:0000256" key="2">
    <source>
        <dbReference type="ARBA" id="ARBA00023221"/>
    </source>
</evidence>
<organism evidence="4 5">
    <name type="scientific">Brotonthovivens ammoniilytica</name>
    <dbReference type="NCBI Taxonomy" id="2981725"/>
    <lineage>
        <taxon>Bacteria</taxon>
        <taxon>Bacillati</taxon>
        <taxon>Bacillota</taxon>
        <taxon>Clostridia</taxon>
        <taxon>Lachnospirales</taxon>
        <taxon>Lachnospiraceae</taxon>
        <taxon>Brotonthovivens</taxon>
    </lineage>
</organism>
<gene>
    <name evidence="4" type="ORF">OCV88_10815</name>
</gene>
<dbReference type="InterPro" id="IPR020904">
    <property type="entry name" value="Sc_DH/Rdtase_CS"/>
</dbReference>